<protein>
    <submittedName>
        <fullName evidence="6">Alanine--tRNA ligase</fullName>
    </submittedName>
</protein>
<dbReference type="Proteomes" id="UP000195602">
    <property type="component" value="Unassembled WGS sequence"/>
</dbReference>
<evidence type="ECO:0000313" key="7">
    <source>
        <dbReference type="Proteomes" id="UP000195602"/>
    </source>
</evidence>
<sequence>MSLAMPSIVGALACQKNSFLKTLQTVVMSCKEYEALSPSKEKQGKKNAQAKEKLYAVEFKDTVLFPEGGGQPSDTGAIILPNETAIEVQQVLRQGLKAVHVVPQPVEIGTNVTLKVDWDRRIDIMQQHTGQHLISAVFDTYDLETLSWSMGDMINYIELPKKVDDDILEEVSQKVNDLILQAIPITVTTPDEHGGEIDTSHIPDDYDLSKGIIRIVKIGDLDANPCCGTHLTSTSQVQGVSFLHQANIRGGHSRLHFVCGSRVSKLLTSYHKILKDTSGSSLSCSIEEVSQKVSDLNMNYKKSQSRESSLLKELAKIRADEVFNIFKNKTATLATEYRSDNSAEYLTLFQKELLTLINGNKDSGVNLTDSCTIVLINGDYKSGTGGMVKIMGPRAEEIQGELKKLLSNLKGGGKGASFQGKITRYEKGELESVLRYLESESN</sequence>
<dbReference type="GO" id="GO:0043039">
    <property type="term" value="P:tRNA aminoacylation"/>
    <property type="evidence" value="ECO:0007669"/>
    <property type="project" value="InterPro"/>
</dbReference>
<evidence type="ECO:0000313" key="6">
    <source>
        <dbReference type="EMBL" id="OVF07745.1"/>
    </source>
</evidence>
<dbReference type="SUPFAM" id="SSF50447">
    <property type="entry name" value="Translation proteins"/>
    <property type="match status" value="1"/>
</dbReference>
<dbReference type="GO" id="GO:0043905">
    <property type="term" value="F:L-seryl-tRNA(Thr) hydrolase activity"/>
    <property type="evidence" value="ECO:0007669"/>
    <property type="project" value="EnsemblFungi"/>
</dbReference>
<dbReference type="GO" id="GO:0005524">
    <property type="term" value="F:ATP binding"/>
    <property type="evidence" value="ECO:0007669"/>
    <property type="project" value="InterPro"/>
</dbReference>
<reference evidence="6 7" key="1">
    <citation type="submission" date="2017-04" db="EMBL/GenBank/DDBJ databases">
        <title>Draft genome of the yeast Clavispora lusitaniae type strain CBS 6936.</title>
        <authorList>
            <person name="Durrens P."/>
            <person name="Klopp C."/>
            <person name="Biteau N."/>
            <person name="Fitton-Ouhabi V."/>
            <person name="Dementhon K."/>
            <person name="Accoceberry I."/>
            <person name="Sherman D.J."/>
            <person name="Noel T."/>
        </authorList>
    </citation>
    <scope>NUCLEOTIDE SEQUENCE [LARGE SCALE GENOMIC DNA]</scope>
    <source>
        <strain evidence="6 7">CBS 6936</strain>
    </source>
</reference>
<comment type="caution">
    <text evidence="6">The sequence shown here is derived from an EMBL/GenBank/DDBJ whole genome shotgun (WGS) entry which is preliminary data.</text>
</comment>
<dbReference type="AlphaFoldDB" id="A0AA91T162"/>
<feature type="domain" description="Threonyl/alanyl tRNA synthetase SAD" evidence="5">
    <location>
        <begin position="213"/>
        <end position="256"/>
    </location>
</feature>
<dbReference type="Gene3D" id="2.40.30.130">
    <property type="match status" value="1"/>
</dbReference>
<dbReference type="InterPro" id="IPR018163">
    <property type="entry name" value="Thr/Ala-tRNA-synth_IIc_edit"/>
</dbReference>
<comment type="cofactor">
    <cofactor evidence="1">
        <name>Zn(2+)</name>
        <dbReference type="ChEBI" id="CHEBI:29105"/>
    </cofactor>
</comment>
<dbReference type="PANTHER" id="PTHR43462:SF1">
    <property type="entry name" value="ALANYL-TRNA EDITING PROTEIN AARSD1"/>
    <property type="match status" value="1"/>
</dbReference>
<dbReference type="GO" id="GO:0004812">
    <property type="term" value="F:aminoacyl-tRNA ligase activity"/>
    <property type="evidence" value="ECO:0007669"/>
    <property type="project" value="InterPro"/>
</dbReference>
<dbReference type="SUPFAM" id="SSF55186">
    <property type="entry name" value="ThrRS/AlaRS common domain"/>
    <property type="match status" value="1"/>
</dbReference>
<name>A0AA91T162_CLALS</name>
<dbReference type="GO" id="GO:0002196">
    <property type="term" value="F:Ser-tRNA(Ala) deacylase activity"/>
    <property type="evidence" value="ECO:0007669"/>
    <property type="project" value="EnsemblFungi"/>
</dbReference>
<keyword evidence="3" id="KW-0479">Metal-binding</keyword>
<keyword evidence="6" id="KW-0436">Ligase</keyword>
<evidence type="ECO:0000256" key="4">
    <source>
        <dbReference type="ARBA" id="ARBA00022833"/>
    </source>
</evidence>
<dbReference type="SMART" id="SM00863">
    <property type="entry name" value="tRNA_SAD"/>
    <property type="match status" value="1"/>
</dbReference>
<keyword evidence="4" id="KW-0862">Zinc</keyword>
<comment type="similarity">
    <text evidence="2">Belongs to the class-II aminoacyl-tRNA synthetase family. Alax-L subfamily.</text>
</comment>
<dbReference type="InterPro" id="IPR009000">
    <property type="entry name" value="Transl_B-barrel_sf"/>
</dbReference>
<dbReference type="EMBL" id="LYUB02000011">
    <property type="protein sequence ID" value="OVF07745.1"/>
    <property type="molecule type" value="Genomic_DNA"/>
</dbReference>
<evidence type="ECO:0000256" key="1">
    <source>
        <dbReference type="ARBA" id="ARBA00001947"/>
    </source>
</evidence>
<gene>
    <name evidence="6" type="ORF">A9F13_11g00825</name>
</gene>
<evidence type="ECO:0000256" key="2">
    <source>
        <dbReference type="ARBA" id="ARBA00008429"/>
    </source>
</evidence>
<dbReference type="KEGG" id="clus:A9F13_11g00825"/>
<dbReference type="PANTHER" id="PTHR43462">
    <property type="entry name" value="ALANYL-TRNA EDITING PROTEIN"/>
    <property type="match status" value="1"/>
</dbReference>
<proteinExistence type="inferred from homology"/>
<evidence type="ECO:0000259" key="5">
    <source>
        <dbReference type="SMART" id="SM00863"/>
    </source>
</evidence>
<dbReference type="Pfam" id="PF07973">
    <property type="entry name" value="tRNA_SAD"/>
    <property type="match status" value="1"/>
</dbReference>
<accession>A0AA91T162</accession>
<dbReference type="OMA" id="KYDTTSW"/>
<organism evidence="6 7">
    <name type="scientific">Clavispora lusitaniae</name>
    <name type="common">Candida lusitaniae</name>
    <dbReference type="NCBI Taxonomy" id="36911"/>
    <lineage>
        <taxon>Eukaryota</taxon>
        <taxon>Fungi</taxon>
        <taxon>Dikarya</taxon>
        <taxon>Ascomycota</taxon>
        <taxon>Saccharomycotina</taxon>
        <taxon>Pichiomycetes</taxon>
        <taxon>Metschnikowiaceae</taxon>
        <taxon>Clavispora</taxon>
    </lineage>
</organism>
<dbReference type="GO" id="GO:0046872">
    <property type="term" value="F:metal ion binding"/>
    <property type="evidence" value="ECO:0007669"/>
    <property type="project" value="UniProtKB-KW"/>
</dbReference>
<dbReference type="InterPro" id="IPR012947">
    <property type="entry name" value="tRNA_SAD"/>
</dbReference>
<dbReference type="InterPro" id="IPR051335">
    <property type="entry name" value="Alanyl-tRNA_Editing_Enzymes"/>
</dbReference>
<evidence type="ECO:0000256" key="3">
    <source>
        <dbReference type="ARBA" id="ARBA00022723"/>
    </source>
</evidence>
<dbReference type="Gene3D" id="3.30.980.10">
    <property type="entry name" value="Threonyl-trna Synthetase, Chain A, domain 2"/>
    <property type="match status" value="1"/>
</dbReference>